<dbReference type="Gene3D" id="1.20.5.5200">
    <property type="match status" value="1"/>
</dbReference>
<dbReference type="Gene3D" id="3.40.50.10140">
    <property type="entry name" value="Toll/interleukin-1 receptor homology (TIR) domain"/>
    <property type="match status" value="1"/>
</dbReference>
<evidence type="ECO:0000313" key="2">
    <source>
        <dbReference type="EMBL" id="OWF47889.1"/>
    </source>
</evidence>
<dbReference type="GO" id="GO:0035438">
    <property type="term" value="F:cyclic-di-GMP binding"/>
    <property type="evidence" value="ECO:0007669"/>
    <property type="project" value="TreeGrafter"/>
</dbReference>
<dbReference type="PROSITE" id="PS50104">
    <property type="entry name" value="TIR"/>
    <property type="match status" value="1"/>
</dbReference>
<dbReference type="GO" id="GO:0007165">
    <property type="term" value="P:signal transduction"/>
    <property type="evidence" value="ECO:0007669"/>
    <property type="project" value="InterPro"/>
</dbReference>
<dbReference type="Pfam" id="PF13676">
    <property type="entry name" value="TIR_2"/>
    <property type="match status" value="1"/>
</dbReference>
<dbReference type="GO" id="GO:0000045">
    <property type="term" value="P:autophagosome assembly"/>
    <property type="evidence" value="ECO:0007669"/>
    <property type="project" value="TreeGrafter"/>
</dbReference>
<dbReference type="GO" id="GO:0016239">
    <property type="term" value="P:positive regulation of macroautophagy"/>
    <property type="evidence" value="ECO:0007669"/>
    <property type="project" value="TreeGrafter"/>
</dbReference>
<comment type="caution">
    <text evidence="2">The sequence shown here is derived from an EMBL/GenBank/DDBJ whole genome shotgun (WGS) entry which is preliminary data.</text>
</comment>
<accession>A0A210QGR7</accession>
<keyword evidence="3" id="KW-1185">Reference proteome</keyword>
<sequence length="390" mass="44694">MSSQTEGYDVPVLKNHVLYHAFITHCEADLVFAMNLLKQIEQHHFRCIFAKRDFNVGAAVIDNIANAISSSRRTVLVISKASLRSQWCKYEMLAAIDDTHRNNRISFIPILLHNVKDDDLPHPLRFVTYIHAGKDKDYLHKLLRALAAPDEDWEDHIPAGNVAHGLAWSYYFGYLKFLLPGMDKRIECSKHWKTDSTKRRMCKKILLLYPSSCHCRLRRLDEDSSGRITHEGEVELLQDRAGVVGRVYKNTVYSVVSKEGKKFYFVGEYVTCIRTMYEMEQSGIAGLKPDDTRLLSTKFLITIKQILDRDKDCTNMYRIIFYEDSDQSGKTASLPDHIVKAIDEEMEMENADGLDPLVRQHAIDSGISIEKDSDGQTESIQLGNEIINIF</sequence>
<dbReference type="OrthoDB" id="413313at2759"/>
<dbReference type="EMBL" id="NEDP02003755">
    <property type="protein sequence ID" value="OWF47889.1"/>
    <property type="molecule type" value="Genomic_DNA"/>
</dbReference>
<dbReference type="GO" id="GO:0061709">
    <property type="term" value="P:reticulophagy"/>
    <property type="evidence" value="ECO:0007669"/>
    <property type="project" value="TreeGrafter"/>
</dbReference>
<feature type="domain" description="TIR" evidence="1">
    <location>
        <begin position="17"/>
        <end position="150"/>
    </location>
</feature>
<dbReference type="AlphaFoldDB" id="A0A210QGR7"/>
<dbReference type="SUPFAM" id="SSF52200">
    <property type="entry name" value="Toll/Interleukin receptor TIR domain"/>
    <property type="match status" value="1"/>
</dbReference>
<dbReference type="GO" id="GO:0045087">
    <property type="term" value="P:innate immune response"/>
    <property type="evidence" value="ECO:0007669"/>
    <property type="project" value="TreeGrafter"/>
</dbReference>
<dbReference type="InterPro" id="IPR038623">
    <property type="entry name" value="STING_C_sf"/>
</dbReference>
<evidence type="ECO:0000259" key="1">
    <source>
        <dbReference type="PROSITE" id="PS50104"/>
    </source>
</evidence>
<dbReference type="Pfam" id="PF15009">
    <property type="entry name" value="STING_LBD"/>
    <property type="match status" value="1"/>
</dbReference>
<evidence type="ECO:0000313" key="3">
    <source>
        <dbReference type="Proteomes" id="UP000242188"/>
    </source>
</evidence>
<dbReference type="GO" id="GO:0005789">
    <property type="term" value="C:endoplasmic reticulum membrane"/>
    <property type="evidence" value="ECO:0007669"/>
    <property type="project" value="TreeGrafter"/>
</dbReference>
<protein>
    <submittedName>
        <fullName evidence="2">Endoplasmic reticulum interferon stimulator</fullName>
    </submittedName>
</protein>
<dbReference type="InterPro" id="IPR029158">
    <property type="entry name" value="STING"/>
</dbReference>
<dbReference type="PANTHER" id="PTHR34339">
    <property type="entry name" value="STIMULATOR OF INTERFERON GENES PROTEIN"/>
    <property type="match status" value="1"/>
</dbReference>
<dbReference type="InterPro" id="IPR000157">
    <property type="entry name" value="TIR_dom"/>
</dbReference>
<dbReference type="GO" id="GO:0061507">
    <property type="term" value="F:2',3'-cyclic GMP-AMP binding"/>
    <property type="evidence" value="ECO:0007669"/>
    <property type="project" value="TreeGrafter"/>
</dbReference>
<gene>
    <name evidence="2" type="ORF">KP79_PYT20364</name>
</gene>
<dbReference type="GO" id="GO:0005776">
    <property type="term" value="C:autophagosome"/>
    <property type="evidence" value="ECO:0007669"/>
    <property type="project" value="TreeGrafter"/>
</dbReference>
<organism evidence="2 3">
    <name type="scientific">Mizuhopecten yessoensis</name>
    <name type="common">Japanese scallop</name>
    <name type="synonym">Patinopecten yessoensis</name>
    <dbReference type="NCBI Taxonomy" id="6573"/>
    <lineage>
        <taxon>Eukaryota</taxon>
        <taxon>Metazoa</taxon>
        <taxon>Spiralia</taxon>
        <taxon>Lophotrochozoa</taxon>
        <taxon>Mollusca</taxon>
        <taxon>Bivalvia</taxon>
        <taxon>Autobranchia</taxon>
        <taxon>Pteriomorphia</taxon>
        <taxon>Pectinida</taxon>
        <taxon>Pectinoidea</taxon>
        <taxon>Pectinidae</taxon>
        <taxon>Mizuhopecten</taxon>
    </lineage>
</organism>
<dbReference type="InterPro" id="IPR035897">
    <property type="entry name" value="Toll_tir_struct_dom_sf"/>
</dbReference>
<dbReference type="Gene3D" id="3.40.50.12100">
    <property type="entry name" value="Stimulator of interferon genes protein"/>
    <property type="match status" value="1"/>
</dbReference>
<dbReference type="GO" id="GO:0032481">
    <property type="term" value="P:positive regulation of type I interferon production"/>
    <property type="evidence" value="ECO:0007669"/>
    <property type="project" value="InterPro"/>
</dbReference>
<dbReference type="GO" id="GO:0002218">
    <property type="term" value="P:activation of innate immune response"/>
    <property type="evidence" value="ECO:0007669"/>
    <property type="project" value="InterPro"/>
</dbReference>
<dbReference type="InterPro" id="IPR055432">
    <property type="entry name" value="STING_LBD"/>
</dbReference>
<proteinExistence type="predicted"/>
<dbReference type="SMART" id="SM00255">
    <property type="entry name" value="TIR"/>
    <property type="match status" value="1"/>
</dbReference>
<name>A0A210QGR7_MIZYE</name>
<reference evidence="2 3" key="1">
    <citation type="journal article" date="2017" name="Nat. Ecol. Evol.">
        <title>Scallop genome provides insights into evolution of bilaterian karyotype and development.</title>
        <authorList>
            <person name="Wang S."/>
            <person name="Zhang J."/>
            <person name="Jiao W."/>
            <person name="Li J."/>
            <person name="Xun X."/>
            <person name="Sun Y."/>
            <person name="Guo X."/>
            <person name="Huan P."/>
            <person name="Dong B."/>
            <person name="Zhang L."/>
            <person name="Hu X."/>
            <person name="Sun X."/>
            <person name="Wang J."/>
            <person name="Zhao C."/>
            <person name="Wang Y."/>
            <person name="Wang D."/>
            <person name="Huang X."/>
            <person name="Wang R."/>
            <person name="Lv J."/>
            <person name="Li Y."/>
            <person name="Zhang Z."/>
            <person name="Liu B."/>
            <person name="Lu W."/>
            <person name="Hui Y."/>
            <person name="Liang J."/>
            <person name="Zhou Z."/>
            <person name="Hou R."/>
            <person name="Li X."/>
            <person name="Liu Y."/>
            <person name="Li H."/>
            <person name="Ning X."/>
            <person name="Lin Y."/>
            <person name="Zhao L."/>
            <person name="Xing Q."/>
            <person name="Dou J."/>
            <person name="Li Y."/>
            <person name="Mao J."/>
            <person name="Guo H."/>
            <person name="Dou H."/>
            <person name="Li T."/>
            <person name="Mu C."/>
            <person name="Jiang W."/>
            <person name="Fu Q."/>
            <person name="Fu X."/>
            <person name="Miao Y."/>
            <person name="Liu J."/>
            <person name="Yu Q."/>
            <person name="Li R."/>
            <person name="Liao H."/>
            <person name="Li X."/>
            <person name="Kong Y."/>
            <person name="Jiang Z."/>
            <person name="Chourrout D."/>
            <person name="Li R."/>
            <person name="Bao Z."/>
        </authorList>
    </citation>
    <scope>NUCLEOTIDE SEQUENCE [LARGE SCALE GENOMIC DNA]</scope>
    <source>
        <strain evidence="2 3">PY_sf001</strain>
    </source>
</reference>
<dbReference type="STRING" id="6573.A0A210QGR7"/>
<dbReference type="Proteomes" id="UP000242188">
    <property type="component" value="Unassembled WGS sequence"/>
</dbReference>
<dbReference type="PANTHER" id="PTHR34339:SF1">
    <property type="entry name" value="STIMULATOR OF INTERFERON GENES PROTEIN"/>
    <property type="match status" value="1"/>
</dbReference>